<keyword evidence="5" id="KW-0720">Serine protease</keyword>
<dbReference type="Gene3D" id="2.60.120.380">
    <property type="match status" value="1"/>
</dbReference>
<evidence type="ECO:0000256" key="4">
    <source>
        <dbReference type="ARBA" id="ARBA00022801"/>
    </source>
</evidence>
<dbReference type="Proteomes" id="UP000267623">
    <property type="component" value="Unassembled WGS sequence"/>
</dbReference>
<reference evidence="9" key="1">
    <citation type="submission" date="2018-11" db="EMBL/GenBank/DDBJ databases">
        <title>Proposal to divide the Flavobacteriaceae and reorganize its genera based on Amino Acid Identity values calculated from whole genome sequences.</title>
        <authorList>
            <person name="Nicholson A.C."/>
            <person name="Gulvik C.A."/>
            <person name="Whitney A.M."/>
            <person name="Humrighouse B.W."/>
            <person name="Bell M."/>
            <person name="Holmes B."/>
            <person name="Steigerwalt A."/>
            <person name="Villarma A."/>
            <person name="Sheth M."/>
            <person name="Batra D."/>
            <person name="Pryor J."/>
            <person name="Bernardet J.-F."/>
            <person name="Hugo C."/>
            <person name="Kampfer P."/>
            <person name="Newman J."/>
            <person name="Mcquiston J.R."/>
        </authorList>
    </citation>
    <scope>NUCLEOTIDE SEQUENCE [LARGE SCALE GENOMIC DNA]</scope>
    <source>
        <strain evidence="9">DSM 22165</strain>
    </source>
</reference>
<evidence type="ECO:0000259" key="6">
    <source>
        <dbReference type="Pfam" id="PF00082"/>
    </source>
</evidence>
<dbReference type="PANTHER" id="PTHR43806:SF11">
    <property type="entry name" value="CEREVISIN-RELATED"/>
    <property type="match status" value="1"/>
</dbReference>
<evidence type="ECO:0000256" key="3">
    <source>
        <dbReference type="ARBA" id="ARBA00022729"/>
    </source>
</evidence>
<dbReference type="EMBL" id="RJTU01000053">
    <property type="protein sequence ID" value="ROI13579.1"/>
    <property type="molecule type" value="Genomic_DNA"/>
</dbReference>
<evidence type="ECO:0000313" key="9">
    <source>
        <dbReference type="Proteomes" id="UP000267623"/>
    </source>
</evidence>
<evidence type="ECO:0000256" key="2">
    <source>
        <dbReference type="ARBA" id="ARBA00022670"/>
    </source>
</evidence>
<feature type="domain" description="Peptidase S8/S53" evidence="6">
    <location>
        <begin position="103"/>
        <end position="452"/>
    </location>
</feature>
<reference evidence="9" key="2">
    <citation type="submission" date="2018-11" db="EMBL/GenBank/DDBJ databases">
        <title>Proposal to divide the Flavobacteriaceae and reorganize its genera based on Amino Acid Identity values calculated from whole genome sequences.</title>
        <authorList>
            <person name="Nicholson A.C."/>
            <person name="Gulvik C.A."/>
            <person name="Whitney A.M."/>
            <person name="Humrighouse B.W."/>
            <person name="Bell M."/>
            <person name="Holmes B."/>
            <person name="Steigerwalt A."/>
            <person name="Villarma A."/>
            <person name="Sheth M."/>
            <person name="Batra D."/>
            <person name="Pryor J."/>
            <person name="Bernardet J.-F."/>
            <person name="Hugo C."/>
            <person name="Kampfer P."/>
            <person name="Newman J."/>
            <person name="Mcquiston J."/>
        </authorList>
    </citation>
    <scope>NUCLEOTIDE SEQUENCE [LARGE SCALE GENOMIC DNA]</scope>
    <source>
        <strain evidence="9">DSM 22165</strain>
    </source>
</reference>
<dbReference type="PROSITE" id="PS00138">
    <property type="entry name" value="SUBTILASE_SER"/>
    <property type="match status" value="1"/>
</dbReference>
<keyword evidence="2" id="KW-0645">Protease</keyword>
<evidence type="ECO:0000256" key="5">
    <source>
        <dbReference type="ARBA" id="ARBA00022825"/>
    </source>
</evidence>
<dbReference type="Pfam" id="PF18962">
    <property type="entry name" value="Por_Secre_tail"/>
    <property type="match status" value="1"/>
</dbReference>
<dbReference type="PANTHER" id="PTHR43806">
    <property type="entry name" value="PEPTIDASE S8"/>
    <property type="match status" value="1"/>
</dbReference>
<sequence length="695" mass="75860">MTKVLFSVSFLFSLYYINGQDRKLKNEFALQRVENEKKLDQFLPKTAKHYSDKSAEDLKKNLAGFAGDVPLFYSIEETSANATANIDELQSGTVPGITSPVNGNGIKLTVFDAGRIQDTHEQFATNRAVNKEASTEAKHYHGTNVNSLLIGNGLATGNFTQSSVSYPKANAKGILPQAVTDNYMFGATTINGTVQNNYEKLASLPDLNISNHSYGINSGWNKPGTANTYYWYGNYDLNHQDTYAGAYGVQDYNFDKIVYSQPQQIIVKSTGNYYGVGPNASSVKYRYNTTTNAWVLFDANDEVPPANCSQGNNCIYFGSLAKNIITVGAVNQLTTPDLKYTQASDVVKGSFSSAGPRKDGAVKPDLTAVGVDMIMANYITSNPSATNLYVVNYGTSYAAPIVTGIAGALTQIQRNISGNNSFIFKADEMKALLTHTANEAGRPGPDVWYGWGLVDAKKAAQVLVNRLNEDAYLEKNNLQSGIKFTKQVKASGSEPLKVSVSWVDPAIAYFTNDTDLQQNNSSRLVNDLDVRVIDEANGSVYFPWKLDISNPNANATKGDNSVDNVEQIVIDNPTANGLYRIEVTNKNPLVNQDGNAATQDFALVATGTKKITMASADITKDEVKVFPTKTKDIINVNLQNNPERIALFDMNGKMIFESLINSRTQTLSLAQYPKGLYIVTVKTKSGIVAKKVIKE</sequence>
<dbReference type="RefSeq" id="WP_123281326.1">
    <property type="nucleotide sequence ID" value="NZ_RJTU01000053.1"/>
</dbReference>
<proteinExistence type="inferred from homology"/>
<dbReference type="Gene3D" id="3.40.50.200">
    <property type="entry name" value="Peptidase S8/S53 domain"/>
    <property type="match status" value="1"/>
</dbReference>
<comment type="caution">
    <text evidence="8">The sequence shown here is derived from an EMBL/GenBank/DDBJ whole genome shotgun (WGS) entry which is preliminary data.</text>
</comment>
<dbReference type="SUPFAM" id="SSF49785">
    <property type="entry name" value="Galactose-binding domain-like"/>
    <property type="match status" value="1"/>
</dbReference>
<dbReference type="InterPro" id="IPR050131">
    <property type="entry name" value="Peptidase_S8_subtilisin-like"/>
</dbReference>
<feature type="domain" description="Secretion system C-terminal sorting" evidence="7">
    <location>
        <begin position="625"/>
        <end position="693"/>
    </location>
</feature>
<dbReference type="GO" id="GO:0006508">
    <property type="term" value="P:proteolysis"/>
    <property type="evidence" value="ECO:0007669"/>
    <property type="project" value="UniProtKB-KW"/>
</dbReference>
<keyword evidence="4" id="KW-0378">Hydrolase</keyword>
<dbReference type="SUPFAM" id="SSF52743">
    <property type="entry name" value="Subtilisin-like"/>
    <property type="match status" value="1"/>
</dbReference>
<name>A0A3N0XB42_9FLAO</name>
<keyword evidence="3" id="KW-0732">Signal</keyword>
<dbReference type="NCBIfam" id="TIGR04183">
    <property type="entry name" value="Por_Secre_tail"/>
    <property type="match status" value="1"/>
</dbReference>
<dbReference type="InterPro" id="IPR008979">
    <property type="entry name" value="Galactose-bd-like_sf"/>
</dbReference>
<dbReference type="AlphaFoldDB" id="A0A3N0XB42"/>
<evidence type="ECO:0000259" key="7">
    <source>
        <dbReference type="Pfam" id="PF18962"/>
    </source>
</evidence>
<dbReference type="InterPro" id="IPR026444">
    <property type="entry name" value="Secre_tail"/>
</dbReference>
<dbReference type="InterPro" id="IPR000209">
    <property type="entry name" value="Peptidase_S8/S53_dom"/>
</dbReference>
<dbReference type="InterPro" id="IPR036852">
    <property type="entry name" value="Peptidase_S8/S53_dom_sf"/>
</dbReference>
<accession>A0A3N0XB42</accession>
<protein>
    <submittedName>
        <fullName evidence="8">T9SS C-terminal target domain-containing protein</fullName>
    </submittedName>
</protein>
<gene>
    <name evidence="8" type="ORF">EGH73_07505</name>
</gene>
<dbReference type="GO" id="GO:0004252">
    <property type="term" value="F:serine-type endopeptidase activity"/>
    <property type="evidence" value="ECO:0007669"/>
    <property type="project" value="InterPro"/>
</dbReference>
<dbReference type="InterPro" id="IPR023828">
    <property type="entry name" value="Peptidase_S8_Ser-AS"/>
</dbReference>
<evidence type="ECO:0000313" key="8">
    <source>
        <dbReference type="EMBL" id="ROI13579.1"/>
    </source>
</evidence>
<evidence type="ECO:0000256" key="1">
    <source>
        <dbReference type="ARBA" id="ARBA00011073"/>
    </source>
</evidence>
<comment type="similarity">
    <text evidence="1">Belongs to the peptidase S8 family.</text>
</comment>
<dbReference type="Pfam" id="PF00082">
    <property type="entry name" value="Peptidase_S8"/>
    <property type="match status" value="1"/>
</dbReference>
<organism evidence="8 9">
    <name type="scientific">Epilithonimonas hominis</name>
    <dbReference type="NCBI Taxonomy" id="420404"/>
    <lineage>
        <taxon>Bacteria</taxon>
        <taxon>Pseudomonadati</taxon>
        <taxon>Bacteroidota</taxon>
        <taxon>Flavobacteriia</taxon>
        <taxon>Flavobacteriales</taxon>
        <taxon>Weeksellaceae</taxon>
        <taxon>Chryseobacterium group</taxon>
        <taxon>Epilithonimonas</taxon>
    </lineage>
</organism>